<name>A0A7S5R4Z0_9CAUD</name>
<organism evidence="1 2">
    <name type="scientific">Rhizobium phage RHph_Y68</name>
    <dbReference type="NCBI Taxonomy" id="2509787"/>
    <lineage>
        <taxon>Viruses</taxon>
        <taxon>Duplodnaviria</taxon>
        <taxon>Heunggongvirae</taxon>
        <taxon>Uroviricota</taxon>
        <taxon>Caudoviricetes</taxon>
        <taxon>Pootjesviridae</taxon>
        <taxon>Staniewskivirinae</taxon>
        <taxon>Trinifflemingvirus</taxon>
        <taxon>Trinifflemingvirus Y68</taxon>
    </lineage>
</organism>
<dbReference type="EMBL" id="MN988486">
    <property type="protein sequence ID" value="QIG68065.1"/>
    <property type="molecule type" value="Genomic_DNA"/>
</dbReference>
<evidence type="ECO:0000313" key="1">
    <source>
        <dbReference type="EMBL" id="QIG68065.1"/>
    </source>
</evidence>
<protein>
    <submittedName>
        <fullName evidence="1">Uncharacterized protein</fullName>
    </submittedName>
</protein>
<evidence type="ECO:0000313" key="2">
    <source>
        <dbReference type="Proteomes" id="UP000605518"/>
    </source>
</evidence>
<keyword evidence="2" id="KW-1185">Reference proteome</keyword>
<gene>
    <name evidence="1" type="ORF">EVB55_130</name>
</gene>
<proteinExistence type="predicted"/>
<sequence>MSDNALGHELKEYYYVSKTGYKMLIGVSAGFDGGFTFNTAALKCEPVFKDLFRKLKGRLFHSGGYIIDSDNNRMDVQELFDFAAYSRGRTPVKGSLKDVIIDENRFMFGEYKPVHLYKIY</sequence>
<dbReference type="Proteomes" id="UP000605518">
    <property type="component" value="Segment"/>
</dbReference>
<reference evidence="1" key="1">
    <citation type="submission" date="2020-01" db="EMBL/GenBank/DDBJ databases">
        <title>Patterns of diversity and host range of bacteriophage communities associated with bean-nodulatin bacteria.</title>
        <authorList>
            <person name="Vann Cauwenberghe J."/>
            <person name="Santamaria R.I."/>
            <person name="Bustos P."/>
            <person name="Juarez S."/>
            <person name="Gonzalez V."/>
        </authorList>
    </citation>
    <scope>NUCLEOTIDE SEQUENCE</scope>
</reference>
<accession>A0A7S5R4Z0</accession>